<dbReference type="GO" id="GO:0019284">
    <property type="term" value="P:L-methionine salvage from S-adenosylmethionine"/>
    <property type="evidence" value="ECO:0007669"/>
    <property type="project" value="TreeGrafter"/>
</dbReference>
<dbReference type="PANTHER" id="PTHR46832">
    <property type="entry name" value="5'-METHYLTHIOADENOSINE/S-ADENOSYLHOMOCYSTEINE NUCLEOSIDASE"/>
    <property type="match status" value="1"/>
</dbReference>
<evidence type="ECO:0000256" key="1">
    <source>
        <dbReference type="SAM" id="MobiDB-lite"/>
    </source>
</evidence>
<dbReference type="Gene3D" id="3.40.50.1580">
    <property type="entry name" value="Nucleoside phosphorylase domain"/>
    <property type="match status" value="1"/>
</dbReference>
<organism evidence="3 4">
    <name type="scientific">Actinomadura mexicana</name>
    <dbReference type="NCBI Taxonomy" id="134959"/>
    <lineage>
        <taxon>Bacteria</taxon>
        <taxon>Bacillati</taxon>
        <taxon>Actinomycetota</taxon>
        <taxon>Actinomycetes</taxon>
        <taxon>Streptosporangiales</taxon>
        <taxon>Thermomonosporaceae</taxon>
        <taxon>Actinomadura</taxon>
    </lineage>
</organism>
<name>A0A239B0R5_9ACTN</name>
<feature type="compositionally biased region" description="Pro residues" evidence="1">
    <location>
        <begin position="367"/>
        <end position="376"/>
    </location>
</feature>
<dbReference type="InterPro" id="IPR035994">
    <property type="entry name" value="Nucleoside_phosphorylase_sf"/>
</dbReference>
<dbReference type="GO" id="GO:0008930">
    <property type="term" value="F:methylthioadenosine nucleosidase activity"/>
    <property type="evidence" value="ECO:0007669"/>
    <property type="project" value="TreeGrafter"/>
</dbReference>
<evidence type="ECO:0000259" key="2">
    <source>
        <dbReference type="Pfam" id="PF01048"/>
    </source>
</evidence>
<protein>
    <submittedName>
        <fullName evidence="3">Nucleoside phosphorylase</fullName>
    </submittedName>
</protein>
<accession>A0A239B0R5</accession>
<dbReference type="RefSeq" id="WP_089314116.1">
    <property type="nucleotide sequence ID" value="NZ_FZNP01000009.1"/>
</dbReference>
<evidence type="ECO:0000313" key="4">
    <source>
        <dbReference type="Proteomes" id="UP000198420"/>
    </source>
</evidence>
<feature type="domain" description="Nucleoside phosphorylase" evidence="2">
    <location>
        <begin position="5"/>
        <end position="273"/>
    </location>
</feature>
<reference evidence="4" key="1">
    <citation type="submission" date="2017-06" db="EMBL/GenBank/DDBJ databases">
        <authorList>
            <person name="Varghese N."/>
            <person name="Submissions S."/>
        </authorList>
    </citation>
    <scope>NUCLEOTIDE SEQUENCE [LARGE SCALE GENOMIC DNA]</scope>
    <source>
        <strain evidence="4">DSM 44485</strain>
    </source>
</reference>
<dbReference type="GO" id="GO:0009116">
    <property type="term" value="P:nucleoside metabolic process"/>
    <property type="evidence" value="ECO:0007669"/>
    <property type="project" value="InterPro"/>
</dbReference>
<dbReference type="OrthoDB" id="3665249at2"/>
<feature type="compositionally biased region" description="Basic and acidic residues" evidence="1">
    <location>
        <begin position="309"/>
        <end position="324"/>
    </location>
</feature>
<dbReference type="CDD" id="cd09008">
    <property type="entry name" value="MTAN"/>
    <property type="match status" value="1"/>
</dbReference>
<dbReference type="Proteomes" id="UP000198420">
    <property type="component" value="Unassembled WGS sequence"/>
</dbReference>
<keyword evidence="4" id="KW-1185">Reference proteome</keyword>
<feature type="region of interest" description="Disordered" evidence="1">
    <location>
        <begin position="285"/>
        <end position="326"/>
    </location>
</feature>
<dbReference type="Pfam" id="PF01048">
    <property type="entry name" value="PNP_UDP_1"/>
    <property type="match status" value="1"/>
</dbReference>
<dbReference type="EMBL" id="FZNP01000009">
    <property type="protein sequence ID" value="SNS00828.1"/>
    <property type="molecule type" value="Genomic_DNA"/>
</dbReference>
<dbReference type="AlphaFoldDB" id="A0A239B0R5"/>
<evidence type="ECO:0000313" key="3">
    <source>
        <dbReference type="EMBL" id="SNS00828.1"/>
    </source>
</evidence>
<dbReference type="SUPFAM" id="SSF53167">
    <property type="entry name" value="Purine and uridine phosphorylases"/>
    <property type="match status" value="1"/>
</dbReference>
<feature type="compositionally biased region" description="Basic and acidic residues" evidence="1">
    <location>
        <begin position="356"/>
        <end position="366"/>
    </location>
</feature>
<dbReference type="GO" id="GO:0008782">
    <property type="term" value="F:adenosylhomocysteine nucleosidase activity"/>
    <property type="evidence" value="ECO:0007669"/>
    <property type="project" value="TreeGrafter"/>
</dbReference>
<dbReference type="PANTHER" id="PTHR46832:SF1">
    <property type="entry name" value="5'-METHYLTHIOADENOSINE_S-ADENOSYLHOMOCYSTEINE NUCLEOSIDASE"/>
    <property type="match status" value="1"/>
</dbReference>
<feature type="region of interest" description="Disordered" evidence="1">
    <location>
        <begin position="341"/>
        <end position="396"/>
    </location>
</feature>
<dbReference type="InterPro" id="IPR000845">
    <property type="entry name" value="Nucleoside_phosphorylase_d"/>
</dbReference>
<proteinExistence type="predicted"/>
<dbReference type="GO" id="GO:0005829">
    <property type="term" value="C:cytosol"/>
    <property type="evidence" value="ECO:0007669"/>
    <property type="project" value="TreeGrafter"/>
</dbReference>
<sequence length="396" mass="42089">MGKARIGLIVPLPEEYTSVEGVFDVLGDHEQGGRVYYRFLVPGTEHAGVLTVVSDMGPENAALAAADLIGEFKVSLVVVIGLAAALSDDIVLGDVVVGSEIVDYLNEGKVVGNAQDGTRFDVVMAGTNWKPSARLRTFVQNFPLRKVSRGALGAWAESALEQCRIAPGRRPSEPPRLHFTKIATSGLVVASTAFKQRIKEHDRKIGAIEMEAGGAALAAYRKEDVDLLVVRGISDRAEHRKTAADGTRDVDGRPAAWRRYAVRNAASLLAAMLADPHFPWRETPAGAGAAPVASRPPGDLPISPASAAEDPRPGHRTPSRDRTGRPITAAEGLGLAAAAATGLAAGAKIEHHHHKDPPGDDRHEPSPQDPAPPHPAFEPHDRSTPYEPPQDDFGAF</sequence>
<gene>
    <name evidence="3" type="ORF">SAMN06265355_109302</name>
</gene>